<feature type="repeat" description="ANK" evidence="8">
    <location>
        <begin position="86"/>
        <end position="118"/>
    </location>
</feature>
<comment type="function">
    <text evidence="7">Acts as a molecular chaperone for G protein-coupled receptors, regulating their biogenesis and exit from the ER.</text>
</comment>
<reference evidence="11" key="1">
    <citation type="submission" date="2022-08" db="EMBL/GenBank/DDBJ databases">
        <title>Novel sulphate-reducing endosymbionts in the free-living metamonad Anaeramoeba.</title>
        <authorList>
            <person name="Jerlstrom-Hultqvist J."/>
            <person name="Cepicka I."/>
            <person name="Gallot-Lavallee L."/>
            <person name="Salas-Leiva D."/>
            <person name="Curtis B.A."/>
            <person name="Zahonova K."/>
            <person name="Pipaliya S."/>
            <person name="Dacks J."/>
            <person name="Roger A.J."/>
        </authorList>
    </citation>
    <scope>NUCLEOTIDE SEQUENCE</scope>
    <source>
        <strain evidence="11">Busselton2</strain>
    </source>
</reference>
<feature type="domain" description="Ankyrin repeat" evidence="10">
    <location>
        <begin position="339"/>
        <end position="451"/>
    </location>
</feature>
<dbReference type="Gene3D" id="1.25.40.20">
    <property type="entry name" value="Ankyrin repeat-containing domain"/>
    <property type="match status" value="1"/>
</dbReference>
<feature type="compositionally biased region" description="Basic and acidic residues" evidence="9">
    <location>
        <begin position="11"/>
        <end position="45"/>
    </location>
</feature>
<feature type="region of interest" description="Disordered" evidence="9">
    <location>
        <begin position="1"/>
        <end position="45"/>
    </location>
</feature>
<dbReference type="SUPFAM" id="SSF48403">
    <property type="entry name" value="Ankyrin repeat"/>
    <property type="match status" value="1"/>
</dbReference>
<dbReference type="GO" id="GO:0005789">
    <property type="term" value="C:endoplasmic reticulum membrane"/>
    <property type="evidence" value="ECO:0007669"/>
    <property type="project" value="UniProtKB-SubCell"/>
</dbReference>
<organism evidence="11 12">
    <name type="scientific">Anaeramoeba flamelloides</name>
    <dbReference type="NCBI Taxonomy" id="1746091"/>
    <lineage>
        <taxon>Eukaryota</taxon>
        <taxon>Metamonada</taxon>
        <taxon>Anaeramoebidae</taxon>
        <taxon>Anaeramoeba</taxon>
    </lineage>
</organism>
<dbReference type="PROSITE" id="PS50088">
    <property type="entry name" value="ANK_REPEAT"/>
    <property type="match status" value="1"/>
</dbReference>
<feature type="region of interest" description="Disordered" evidence="9">
    <location>
        <begin position="493"/>
        <end position="552"/>
    </location>
</feature>
<feature type="compositionally biased region" description="Acidic residues" evidence="9">
    <location>
        <begin position="527"/>
        <end position="539"/>
    </location>
</feature>
<evidence type="ECO:0000256" key="1">
    <source>
        <dbReference type="ARBA" id="ARBA00004586"/>
    </source>
</evidence>
<evidence type="ECO:0000256" key="4">
    <source>
        <dbReference type="ARBA" id="ARBA00023043"/>
    </source>
</evidence>
<evidence type="ECO:0000313" key="12">
    <source>
        <dbReference type="Proteomes" id="UP001146793"/>
    </source>
</evidence>
<comment type="caution">
    <text evidence="11">The sequence shown here is derived from an EMBL/GenBank/DDBJ whole genome shotgun (WGS) entry which is preliminary data.</text>
</comment>
<dbReference type="Proteomes" id="UP001146793">
    <property type="component" value="Unassembled WGS sequence"/>
</dbReference>
<evidence type="ECO:0000256" key="2">
    <source>
        <dbReference type="ARBA" id="ARBA00022737"/>
    </source>
</evidence>
<keyword evidence="3" id="KW-0256">Endoplasmic reticulum</keyword>
<feature type="compositionally biased region" description="Low complexity" evidence="9">
    <location>
        <begin position="1"/>
        <end position="10"/>
    </location>
</feature>
<protein>
    <submittedName>
        <fullName evidence="11">Ankyrin repeat domain-containing protein 13c</fullName>
    </submittedName>
</protein>
<keyword evidence="5" id="KW-0472">Membrane</keyword>
<dbReference type="InterPro" id="IPR021832">
    <property type="entry name" value="ANKRD13"/>
</dbReference>
<comment type="subcellular location">
    <subcellularLocation>
        <location evidence="1">Endoplasmic reticulum membrane</location>
    </subcellularLocation>
</comment>
<feature type="compositionally biased region" description="Basic and acidic residues" evidence="9">
    <location>
        <begin position="493"/>
        <end position="502"/>
    </location>
</feature>
<evidence type="ECO:0000313" key="11">
    <source>
        <dbReference type="EMBL" id="KAJ3447567.1"/>
    </source>
</evidence>
<accession>A0AAV8A054</accession>
<keyword evidence="4 8" id="KW-0040">ANK repeat</keyword>
<dbReference type="PANTHER" id="PTHR12447:SF25">
    <property type="entry name" value="ANKYRIN REPEAT DOMAIN-CONTAINING PROTEIN 13C"/>
    <property type="match status" value="1"/>
</dbReference>
<dbReference type="EMBL" id="JANTQA010000015">
    <property type="protein sequence ID" value="KAJ3447567.1"/>
    <property type="molecule type" value="Genomic_DNA"/>
</dbReference>
<evidence type="ECO:0000256" key="6">
    <source>
        <dbReference type="ARBA" id="ARBA00023186"/>
    </source>
</evidence>
<dbReference type="Pfam" id="PF11904">
    <property type="entry name" value="ANKRD13_C"/>
    <property type="match status" value="1"/>
</dbReference>
<dbReference type="SMART" id="SM00248">
    <property type="entry name" value="ANK"/>
    <property type="match status" value="1"/>
</dbReference>
<dbReference type="InterPro" id="IPR055285">
    <property type="entry name" value="ANKRD13_C"/>
</dbReference>
<proteinExistence type="predicted"/>
<keyword evidence="6" id="KW-0143">Chaperone</keyword>
<gene>
    <name evidence="11" type="ORF">M0812_00038</name>
</gene>
<dbReference type="InterPro" id="IPR002110">
    <property type="entry name" value="Ankyrin_rpt"/>
</dbReference>
<evidence type="ECO:0000256" key="7">
    <source>
        <dbReference type="ARBA" id="ARBA00037107"/>
    </source>
</evidence>
<keyword evidence="2" id="KW-0677">Repeat</keyword>
<dbReference type="PANTHER" id="PTHR12447">
    <property type="entry name" value="ANKYRIN REPEAT DOMAIN-CONTAINING PROTEIN 13"/>
    <property type="match status" value="1"/>
</dbReference>
<evidence type="ECO:0000256" key="3">
    <source>
        <dbReference type="ARBA" id="ARBA00022824"/>
    </source>
</evidence>
<evidence type="ECO:0000256" key="9">
    <source>
        <dbReference type="SAM" id="MobiDB-lite"/>
    </source>
</evidence>
<sequence>MSDNNTNTTNKNEEEKQPKTNENNKVKQEQEQEQKQEKEKGGQTEDKLFLDVNKEFFEMTSNNQIKKLTTFLKENKDFNLEIRNKDGFTPLIFAIHQNNFDMVALFLQHGADPYAETLDRWTSLQESAFFSDKRVFEKVLLSYQRKQTTNYKIKYPIVFKHLENLPDFTMKLKWEMSSWVPFLSSFLPNDEYLIRKKGTNLRLDCSLLGVENKNWIKGDVSILLSGSKTKTPGDIYILDHEKKTYFNTTVDLVKKSNRSKIEKEELEKFIDANLEKTNLYTDNVIFERKKNWFGELKIAQIYQWECDVYQMRNMIFEEIQRKIPKNEEVEREEEVEKEKEKEKEVEKEKENENENEKEKPSKTLLRSEKDITKISKNYSGIVYCSTDFPLTIDDIMPILETLAPNSQQFDKLKEFISLKLPFKGFPVKMQVPIFPGISAVVTFTYFQEMECDNDIYIIPENYQEIDSFNLPIISRGQGEEIFEQTELMKKQVMESQEKKNNEKSIINENVTNKEEVKLEEKGINEEVKEEEETKEEEGEIKEKKMEVKKEQI</sequence>
<evidence type="ECO:0000256" key="8">
    <source>
        <dbReference type="PROSITE-ProRule" id="PRU00023"/>
    </source>
</evidence>
<evidence type="ECO:0000256" key="5">
    <source>
        <dbReference type="ARBA" id="ARBA00023136"/>
    </source>
</evidence>
<dbReference type="Pfam" id="PF13857">
    <property type="entry name" value="Ank_5"/>
    <property type="match status" value="1"/>
</dbReference>
<dbReference type="InterPro" id="IPR036770">
    <property type="entry name" value="Ankyrin_rpt-contain_sf"/>
</dbReference>
<evidence type="ECO:0000259" key="10">
    <source>
        <dbReference type="Pfam" id="PF11904"/>
    </source>
</evidence>
<feature type="region of interest" description="Disordered" evidence="9">
    <location>
        <begin position="326"/>
        <end position="364"/>
    </location>
</feature>
<feature type="compositionally biased region" description="Basic and acidic residues" evidence="9">
    <location>
        <begin position="511"/>
        <end position="526"/>
    </location>
</feature>
<dbReference type="AlphaFoldDB" id="A0AAV8A054"/>
<name>A0AAV8A054_9EUKA</name>
<feature type="compositionally biased region" description="Basic and acidic residues" evidence="9">
    <location>
        <begin position="540"/>
        <end position="552"/>
    </location>
</feature>
<dbReference type="PROSITE" id="PS50297">
    <property type="entry name" value="ANK_REP_REGION"/>
    <property type="match status" value="1"/>
</dbReference>